<protein>
    <recommendedName>
        <fullName evidence="1">Amidase domain-containing protein</fullName>
    </recommendedName>
</protein>
<name>A0A382E1K6_9ZZZZ</name>
<reference evidence="2" key="1">
    <citation type="submission" date="2018-05" db="EMBL/GenBank/DDBJ databases">
        <authorList>
            <person name="Lanie J.A."/>
            <person name="Ng W.-L."/>
            <person name="Kazmierczak K.M."/>
            <person name="Andrzejewski T.M."/>
            <person name="Davidsen T.M."/>
            <person name="Wayne K.J."/>
            <person name="Tettelin H."/>
            <person name="Glass J.I."/>
            <person name="Rusch D."/>
            <person name="Podicherti R."/>
            <person name="Tsui H.-C.T."/>
            <person name="Winkler M.E."/>
        </authorList>
    </citation>
    <scope>NUCLEOTIDE SEQUENCE</scope>
</reference>
<dbReference type="SUPFAM" id="SSF75304">
    <property type="entry name" value="Amidase signature (AS) enzymes"/>
    <property type="match status" value="1"/>
</dbReference>
<dbReference type="Gene3D" id="3.90.1300.10">
    <property type="entry name" value="Amidase signature (AS) domain"/>
    <property type="match status" value="1"/>
</dbReference>
<dbReference type="PANTHER" id="PTHR11895">
    <property type="entry name" value="TRANSAMIDASE"/>
    <property type="match status" value="1"/>
</dbReference>
<dbReference type="InterPro" id="IPR020556">
    <property type="entry name" value="Amidase_CS"/>
</dbReference>
<dbReference type="AlphaFoldDB" id="A0A382E1K6"/>
<dbReference type="InterPro" id="IPR000120">
    <property type="entry name" value="Amidase"/>
</dbReference>
<dbReference type="PANTHER" id="PTHR11895:SF7">
    <property type="entry name" value="GLUTAMYL-TRNA(GLN) AMIDOTRANSFERASE SUBUNIT A, MITOCHONDRIAL"/>
    <property type="match status" value="1"/>
</dbReference>
<organism evidence="2">
    <name type="scientific">marine metagenome</name>
    <dbReference type="NCBI Taxonomy" id="408172"/>
    <lineage>
        <taxon>unclassified sequences</taxon>
        <taxon>metagenomes</taxon>
        <taxon>ecological metagenomes</taxon>
    </lineage>
</organism>
<proteinExistence type="predicted"/>
<dbReference type="PROSITE" id="PS00571">
    <property type="entry name" value="AMIDASES"/>
    <property type="match status" value="1"/>
</dbReference>
<dbReference type="GO" id="GO:0003824">
    <property type="term" value="F:catalytic activity"/>
    <property type="evidence" value="ECO:0007669"/>
    <property type="project" value="InterPro"/>
</dbReference>
<dbReference type="InterPro" id="IPR023631">
    <property type="entry name" value="Amidase_dom"/>
</dbReference>
<dbReference type="Pfam" id="PF01425">
    <property type="entry name" value="Amidase"/>
    <property type="match status" value="1"/>
</dbReference>
<dbReference type="EMBL" id="UINC01041867">
    <property type="protein sequence ID" value="SVB43727.1"/>
    <property type="molecule type" value="Genomic_DNA"/>
</dbReference>
<evidence type="ECO:0000313" key="2">
    <source>
        <dbReference type="EMBL" id="SVB43727.1"/>
    </source>
</evidence>
<sequence>MTEEIWRLGACETALAIRERKYSCLEVVQSAVDRLSTVNPDLNAVTVDLTKEALDAAKEADLALSNGIKAGPLYGVPITLKENIDLEGKATTLGVSHFLNNVAPGDAPVVRSLKEAGAIIIGQTNMPEFGLRWVTDNPLRGSTNNPWDLERTPGGSSGGAAAAVAMGIGSIAHGNDLGGSLRYPSYCCGLATIKPGFGRVPNFNPSFGATRPISFQLMAVQGPIARSVADVCLAFDVMSRRNILDPLWSPPLKISIPENPTLRIAKPDQLGDEVDISVKQAIDTAAGFLSDAGFQVDTVKLPSVEEMLELWGTLLFTDIRVMQKEMIEDHGSEDIVSVINFRLSKYPDATLEDYVKALARRIEVLQQWSIIMEDYPLILAPVSLEPPIGPKEDKESNERYQQILEAQRWLIAANFLGLPAASVPIGISNGLPTGVQLIGRRYHETMCLDVAQVIEDRVGILSHKLWEV</sequence>
<accession>A0A382E1K6</accession>
<feature type="domain" description="Amidase" evidence="1">
    <location>
        <begin position="26"/>
        <end position="448"/>
    </location>
</feature>
<dbReference type="InterPro" id="IPR036928">
    <property type="entry name" value="AS_sf"/>
</dbReference>
<gene>
    <name evidence="2" type="ORF">METZ01_LOCUS196581</name>
</gene>
<dbReference type="NCBIfam" id="NF005687">
    <property type="entry name" value="PRK07487.1"/>
    <property type="match status" value="1"/>
</dbReference>
<evidence type="ECO:0000259" key="1">
    <source>
        <dbReference type="Pfam" id="PF01425"/>
    </source>
</evidence>